<dbReference type="Proteomes" id="UP000799291">
    <property type="component" value="Unassembled WGS sequence"/>
</dbReference>
<proteinExistence type="predicted"/>
<dbReference type="AlphaFoldDB" id="A0A6G1IYC4"/>
<reference evidence="1" key="1">
    <citation type="journal article" date="2020" name="Stud. Mycol.">
        <title>101 Dothideomycetes genomes: a test case for predicting lifestyles and emergence of pathogens.</title>
        <authorList>
            <person name="Haridas S."/>
            <person name="Albert R."/>
            <person name="Binder M."/>
            <person name="Bloem J."/>
            <person name="Labutti K."/>
            <person name="Salamov A."/>
            <person name="Andreopoulos B."/>
            <person name="Baker S."/>
            <person name="Barry K."/>
            <person name="Bills G."/>
            <person name="Bluhm B."/>
            <person name="Cannon C."/>
            <person name="Castanera R."/>
            <person name="Culley D."/>
            <person name="Daum C."/>
            <person name="Ezra D."/>
            <person name="Gonzalez J."/>
            <person name="Henrissat B."/>
            <person name="Kuo A."/>
            <person name="Liang C."/>
            <person name="Lipzen A."/>
            <person name="Lutzoni F."/>
            <person name="Magnuson J."/>
            <person name="Mondo S."/>
            <person name="Nolan M."/>
            <person name="Ohm R."/>
            <person name="Pangilinan J."/>
            <person name="Park H.-J."/>
            <person name="Ramirez L."/>
            <person name="Alfaro M."/>
            <person name="Sun H."/>
            <person name="Tritt A."/>
            <person name="Yoshinaga Y."/>
            <person name="Zwiers L.-H."/>
            <person name="Turgeon B."/>
            <person name="Goodwin S."/>
            <person name="Spatafora J."/>
            <person name="Crous P."/>
            <person name="Grigoriev I."/>
        </authorList>
    </citation>
    <scope>NUCLEOTIDE SEQUENCE</scope>
    <source>
        <strain evidence="1">CBS 122367</strain>
    </source>
</reference>
<evidence type="ECO:0000313" key="1">
    <source>
        <dbReference type="EMBL" id="KAF2683252.1"/>
    </source>
</evidence>
<evidence type="ECO:0008006" key="3">
    <source>
        <dbReference type="Google" id="ProtNLM"/>
    </source>
</evidence>
<dbReference type="EMBL" id="MU005584">
    <property type="protein sequence ID" value="KAF2683252.1"/>
    <property type="molecule type" value="Genomic_DNA"/>
</dbReference>
<organism evidence="1 2">
    <name type="scientific">Lentithecium fluviatile CBS 122367</name>
    <dbReference type="NCBI Taxonomy" id="1168545"/>
    <lineage>
        <taxon>Eukaryota</taxon>
        <taxon>Fungi</taxon>
        <taxon>Dikarya</taxon>
        <taxon>Ascomycota</taxon>
        <taxon>Pezizomycotina</taxon>
        <taxon>Dothideomycetes</taxon>
        <taxon>Pleosporomycetidae</taxon>
        <taxon>Pleosporales</taxon>
        <taxon>Massarineae</taxon>
        <taxon>Lentitheciaceae</taxon>
        <taxon>Lentithecium</taxon>
    </lineage>
</organism>
<evidence type="ECO:0000313" key="2">
    <source>
        <dbReference type="Proteomes" id="UP000799291"/>
    </source>
</evidence>
<dbReference type="OrthoDB" id="10029320at2759"/>
<accession>A0A6G1IYC4</accession>
<protein>
    <recommendedName>
        <fullName evidence="3">Cytochrome P450</fullName>
    </recommendedName>
</protein>
<name>A0A6G1IYC4_9PLEO</name>
<keyword evidence="2" id="KW-1185">Reference proteome</keyword>
<gene>
    <name evidence="1" type="ORF">K458DRAFT_389860</name>
</gene>
<sequence length="134" mass="15371">MLRKQGLPMPPHNIFLGQLGLAASIQKTLPSNAHGHFLADQIRQRYPDLGPTFYLDLWPFSDPMLIITDPDGIAQFSFGMEMGLLTLINPMRYFHMWNNRRIMDKYIDRDLDNRYDAMESDAKGKTIIDLALSG</sequence>